<dbReference type="EMBL" id="GAMD01002195">
    <property type="protein sequence ID" value="JAA99395.1"/>
    <property type="molecule type" value="mRNA"/>
</dbReference>
<name>T1DP68_ANOAQ</name>
<organism evidence="1">
    <name type="scientific">Anopheles aquasalis</name>
    <name type="common">Malaria mosquito</name>
    <dbReference type="NCBI Taxonomy" id="42839"/>
    <lineage>
        <taxon>Eukaryota</taxon>
        <taxon>Metazoa</taxon>
        <taxon>Ecdysozoa</taxon>
        <taxon>Arthropoda</taxon>
        <taxon>Hexapoda</taxon>
        <taxon>Insecta</taxon>
        <taxon>Pterygota</taxon>
        <taxon>Neoptera</taxon>
        <taxon>Endopterygota</taxon>
        <taxon>Diptera</taxon>
        <taxon>Nematocera</taxon>
        <taxon>Culicoidea</taxon>
        <taxon>Culicidae</taxon>
        <taxon>Anophelinae</taxon>
        <taxon>Anopheles</taxon>
    </lineage>
</organism>
<sequence>MCFLFFSGLSCYPPTRSRRFFRFLKQHRSDHTPFCYPAFRTNVMFFKPTLHQLPPPYDSQNLRLLCRVRMNNYCCTVFDYGNSKFLEGC</sequence>
<dbReference type="AlphaFoldDB" id="T1DP68"/>
<protein>
    <submittedName>
        <fullName evidence="1">Uncharacterized protein</fullName>
    </submittedName>
</protein>
<reference evidence="1" key="1">
    <citation type="submission" date="2013-07" db="EMBL/GenBank/DDBJ databases">
        <title>Transcriptome sequencing and developmental regulation of gene expression in Anopheles aquasalis.</title>
        <authorList>
            <consortium name="Brazilian Malaria Network (MCT/CNPq/MS/SCTIE/DECIT/PRONEX 555648/2009-5) and Research Network on Bioactive Molecules from Arthropod Vectors (NAP-MOBIARVE"/>
            <consortium name="University of Sao Paulo)"/>
            <person name="Marinotti O."/>
            <person name="Ribeiro J.M.C."/>
            <person name="Costa-da-Silva A.L."/>
            <person name="Silva M.C.P."/>
            <person name="Lopes A.R."/>
            <person name="Barros M.S."/>
            <person name="Sa-Nunes A."/>
            <person name="Konjin B.B."/>
            <person name="Carvalho E."/>
            <person name="Suesdek L."/>
            <person name="Silva-Neto M.A.C."/>
            <person name="Capurro M.L."/>
        </authorList>
    </citation>
    <scope>NUCLEOTIDE SEQUENCE</scope>
    <source>
        <tissue evidence="1">Whole body</tissue>
    </source>
</reference>
<evidence type="ECO:0000313" key="1">
    <source>
        <dbReference type="EMBL" id="JAA99395.1"/>
    </source>
</evidence>
<proteinExistence type="evidence at transcript level"/>
<accession>T1DP68</accession>